<evidence type="ECO:0000313" key="2">
    <source>
        <dbReference type="EMBL" id="KAK5691481.1"/>
    </source>
</evidence>
<sequence length="386" mass="43191">MTRKTQDVEIRNAYLDALKSGATQPDVQVHRDDLLDMFKHQQQVIDNFAVLESGSREGDTSKTTALTECRSSMEVMRSFLCHFMQHDPLKTLPSARSKKAADQVFSISELAEIILLELDTSSILQAMQACTALAACVTSPRIQVKLGLRAQPDSDWFSPFCGYELNSSSGSQSIGRSKFYEMLTCELESVVSLDRKMEDVMKPRRVSLYASFEGQVDCHYDEPAELPEVGERIQSMLICQPPITQMAIQLNCCLPDGEDYARVEAQKVVNSQGITLGDLLRATVQYREDHKLCPYARESYHDPETGFVNVDVSFWGELHLDPSDPVFASGSGQSRSEGRSSTPIGGLEEPNERLVKLHEYMAYKDEAEGSGETILTMAEFNRTNQR</sequence>
<feature type="compositionally biased region" description="Low complexity" evidence="1">
    <location>
        <begin position="329"/>
        <end position="341"/>
    </location>
</feature>
<reference evidence="2" key="1">
    <citation type="submission" date="2023-08" db="EMBL/GenBank/DDBJ databases">
        <title>Black Yeasts Isolated from many extreme environments.</title>
        <authorList>
            <person name="Coleine C."/>
            <person name="Stajich J.E."/>
            <person name="Selbmann L."/>
        </authorList>
    </citation>
    <scope>NUCLEOTIDE SEQUENCE</scope>
    <source>
        <strain evidence="2">CCFEE 5810</strain>
    </source>
</reference>
<evidence type="ECO:0000313" key="3">
    <source>
        <dbReference type="Proteomes" id="UP001310594"/>
    </source>
</evidence>
<dbReference type="AlphaFoldDB" id="A0AAN7VYX1"/>
<comment type="caution">
    <text evidence="2">The sequence shown here is derived from an EMBL/GenBank/DDBJ whole genome shotgun (WGS) entry which is preliminary data.</text>
</comment>
<proteinExistence type="predicted"/>
<evidence type="ECO:0000256" key="1">
    <source>
        <dbReference type="SAM" id="MobiDB-lite"/>
    </source>
</evidence>
<gene>
    <name evidence="2" type="ORF">LTR97_011474</name>
</gene>
<organism evidence="2 3">
    <name type="scientific">Elasticomyces elasticus</name>
    <dbReference type="NCBI Taxonomy" id="574655"/>
    <lineage>
        <taxon>Eukaryota</taxon>
        <taxon>Fungi</taxon>
        <taxon>Dikarya</taxon>
        <taxon>Ascomycota</taxon>
        <taxon>Pezizomycotina</taxon>
        <taxon>Dothideomycetes</taxon>
        <taxon>Dothideomycetidae</taxon>
        <taxon>Mycosphaerellales</taxon>
        <taxon>Teratosphaeriaceae</taxon>
        <taxon>Elasticomyces</taxon>
    </lineage>
</organism>
<protein>
    <submittedName>
        <fullName evidence="2">Uncharacterized protein</fullName>
    </submittedName>
</protein>
<feature type="region of interest" description="Disordered" evidence="1">
    <location>
        <begin position="325"/>
        <end position="351"/>
    </location>
</feature>
<name>A0AAN7VYX1_9PEZI</name>
<accession>A0AAN7VYX1</accession>
<dbReference type="EMBL" id="JAVRQU010000021">
    <property type="protein sequence ID" value="KAK5691481.1"/>
    <property type="molecule type" value="Genomic_DNA"/>
</dbReference>
<dbReference type="Proteomes" id="UP001310594">
    <property type="component" value="Unassembled WGS sequence"/>
</dbReference>